<dbReference type="RefSeq" id="WP_191162689.1">
    <property type="nucleotide sequence ID" value="NZ_JACXAI010000058.1"/>
</dbReference>
<evidence type="ECO:0000256" key="1">
    <source>
        <dbReference type="SAM" id="Phobius"/>
    </source>
</evidence>
<feature type="transmembrane region" description="Helical" evidence="1">
    <location>
        <begin position="33"/>
        <end position="50"/>
    </location>
</feature>
<dbReference type="InterPro" id="IPR010001">
    <property type="entry name" value="BofA"/>
</dbReference>
<keyword evidence="1" id="KW-1133">Transmembrane helix</keyword>
<feature type="transmembrane region" description="Helical" evidence="1">
    <location>
        <begin position="62"/>
        <end position="82"/>
    </location>
</feature>
<dbReference type="Pfam" id="PF07441">
    <property type="entry name" value="BofA"/>
    <property type="match status" value="1"/>
</dbReference>
<reference evidence="2" key="1">
    <citation type="submission" date="2020-09" db="EMBL/GenBank/DDBJ databases">
        <title>A novel bacterium of genus Bacillus, isolated from South China Sea.</title>
        <authorList>
            <person name="Huang H."/>
            <person name="Mo K."/>
            <person name="Hu Y."/>
        </authorList>
    </citation>
    <scope>NUCLEOTIDE SEQUENCE</scope>
    <source>
        <strain evidence="2">IB182487</strain>
    </source>
</reference>
<sequence>MEPVVIFSIVGAAILLLLFVGAPVKPLQWIGRLFIKVIVGAILLFLLNAFGTNLGLHIPINLVTSTITGLLGIPGLAALVIIKHVIFL</sequence>
<evidence type="ECO:0000313" key="2">
    <source>
        <dbReference type="EMBL" id="MBD1383478.1"/>
    </source>
</evidence>
<accession>A0A926RYZ0</accession>
<dbReference type="Proteomes" id="UP000626844">
    <property type="component" value="Unassembled WGS sequence"/>
</dbReference>
<proteinExistence type="predicted"/>
<dbReference type="EMBL" id="JACXAI010000058">
    <property type="protein sequence ID" value="MBD1383478.1"/>
    <property type="molecule type" value="Genomic_DNA"/>
</dbReference>
<dbReference type="NCBIfam" id="TIGR02862">
    <property type="entry name" value="spore_BofA"/>
    <property type="match status" value="1"/>
</dbReference>
<keyword evidence="3" id="KW-1185">Reference proteome</keyword>
<evidence type="ECO:0000313" key="3">
    <source>
        <dbReference type="Proteomes" id="UP000626844"/>
    </source>
</evidence>
<protein>
    <submittedName>
        <fullName evidence="2">Pro-sigmaK processing inhibitor BofA family protein</fullName>
    </submittedName>
</protein>
<feature type="transmembrane region" description="Helical" evidence="1">
    <location>
        <begin position="6"/>
        <end position="24"/>
    </location>
</feature>
<dbReference type="AlphaFoldDB" id="A0A926RYZ0"/>
<keyword evidence="1" id="KW-0472">Membrane</keyword>
<organism evidence="2 3">
    <name type="scientific">Metabacillus arenae</name>
    <dbReference type="NCBI Taxonomy" id="2771434"/>
    <lineage>
        <taxon>Bacteria</taxon>
        <taxon>Bacillati</taxon>
        <taxon>Bacillota</taxon>
        <taxon>Bacilli</taxon>
        <taxon>Bacillales</taxon>
        <taxon>Bacillaceae</taxon>
        <taxon>Metabacillus</taxon>
    </lineage>
</organism>
<comment type="caution">
    <text evidence="2">The sequence shown here is derived from an EMBL/GenBank/DDBJ whole genome shotgun (WGS) entry which is preliminary data.</text>
</comment>
<keyword evidence="1" id="KW-0812">Transmembrane</keyword>
<name>A0A926RYZ0_9BACI</name>
<gene>
    <name evidence="2" type="ORF">IC621_25180</name>
</gene>